<dbReference type="EMBL" id="CAJNOR010015761">
    <property type="protein sequence ID" value="CAF1683189.1"/>
    <property type="molecule type" value="Genomic_DNA"/>
</dbReference>
<feature type="compositionally biased region" description="Low complexity" evidence="7">
    <location>
        <begin position="31"/>
        <end position="46"/>
    </location>
</feature>
<dbReference type="FunFam" id="1.20.5.170:FF:000025">
    <property type="entry name" value="nuclear factor interleukin-3-regulated protein-like"/>
    <property type="match status" value="1"/>
</dbReference>
<evidence type="ECO:0000256" key="1">
    <source>
        <dbReference type="ARBA" id="ARBA00006079"/>
    </source>
</evidence>
<dbReference type="InterPro" id="IPR004827">
    <property type="entry name" value="bZIP"/>
</dbReference>
<sequence length="194" mass="21835">MSASSSPPPPPSSTWNTSNKTPSYSDILATSPSSLSSVSTSSSCSSPDLQQKEYVLLNNKSRRKKRAFIPDEKKDPVYWCQRSKNNLSAKRSRVKRRMNDLVLETKLTQLSTENQILKAKIDMLARKFGHLSNTDDEEKLPEQRSSPAQVQSLLEQSSQANLPEEESLLDKTTTVPAPMPIKWRFKLFNMTSNS</sequence>
<dbReference type="InterPro" id="IPR047229">
    <property type="entry name" value="NFIL3-like"/>
</dbReference>
<evidence type="ECO:0000256" key="2">
    <source>
        <dbReference type="ARBA" id="ARBA00023015"/>
    </source>
</evidence>
<proteinExistence type="inferred from homology"/>
<dbReference type="PROSITE" id="PS00036">
    <property type="entry name" value="BZIP_BASIC"/>
    <property type="match status" value="1"/>
</dbReference>
<evidence type="ECO:0000256" key="4">
    <source>
        <dbReference type="ARBA" id="ARBA00023163"/>
    </source>
</evidence>
<keyword evidence="5" id="KW-0539">Nucleus</keyword>
<feature type="region of interest" description="Disordered" evidence="7">
    <location>
        <begin position="1"/>
        <end position="52"/>
    </location>
</feature>
<keyword evidence="6" id="KW-0175">Coiled coil</keyword>
<dbReference type="AlphaFoldDB" id="A0A816H9E9"/>
<dbReference type="Proteomes" id="UP000663852">
    <property type="component" value="Unassembled WGS sequence"/>
</dbReference>
<feature type="compositionally biased region" description="Pro residues" evidence="7">
    <location>
        <begin position="1"/>
        <end position="12"/>
    </location>
</feature>
<evidence type="ECO:0000313" key="9">
    <source>
        <dbReference type="EMBL" id="CAF0855273.1"/>
    </source>
</evidence>
<keyword evidence="4" id="KW-0804">Transcription</keyword>
<keyword evidence="2" id="KW-0805">Transcription regulation</keyword>
<protein>
    <recommendedName>
        <fullName evidence="8">BZIP domain-containing protein</fullName>
    </recommendedName>
</protein>
<organism evidence="10 11">
    <name type="scientific">Adineta ricciae</name>
    <name type="common">Rotifer</name>
    <dbReference type="NCBI Taxonomy" id="249248"/>
    <lineage>
        <taxon>Eukaryota</taxon>
        <taxon>Metazoa</taxon>
        <taxon>Spiralia</taxon>
        <taxon>Gnathifera</taxon>
        <taxon>Rotifera</taxon>
        <taxon>Eurotatoria</taxon>
        <taxon>Bdelloidea</taxon>
        <taxon>Adinetida</taxon>
        <taxon>Adinetidae</taxon>
        <taxon>Adineta</taxon>
    </lineage>
</organism>
<dbReference type="InterPro" id="IPR046347">
    <property type="entry name" value="bZIP_sf"/>
</dbReference>
<keyword evidence="11" id="KW-1185">Reference proteome</keyword>
<feature type="compositionally biased region" description="Polar residues" evidence="7">
    <location>
        <begin position="143"/>
        <end position="161"/>
    </location>
</feature>
<comment type="similarity">
    <text evidence="1">Belongs to the bZIP family. NFIL3 subfamily.</text>
</comment>
<feature type="coiled-coil region" evidence="6">
    <location>
        <begin position="84"/>
        <end position="127"/>
    </location>
</feature>
<feature type="region of interest" description="Disordered" evidence="7">
    <location>
        <begin position="133"/>
        <end position="173"/>
    </location>
</feature>
<dbReference type="EMBL" id="CAJNOJ010000023">
    <property type="protein sequence ID" value="CAF0855273.1"/>
    <property type="molecule type" value="Genomic_DNA"/>
</dbReference>
<dbReference type="GO" id="GO:0005634">
    <property type="term" value="C:nucleus"/>
    <property type="evidence" value="ECO:0007669"/>
    <property type="project" value="TreeGrafter"/>
</dbReference>
<dbReference type="PANTHER" id="PTHR15284">
    <property type="entry name" value="NUCLEAR FACTOR INTERLEUKIN-3-REGULATED PROTEIN"/>
    <property type="match status" value="1"/>
</dbReference>
<gene>
    <name evidence="9" type="ORF">EDS130_LOCUS7521</name>
    <name evidence="10" type="ORF">XAT740_LOCUS61118</name>
</gene>
<evidence type="ECO:0000313" key="11">
    <source>
        <dbReference type="Proteomes" id="UP000663828"/>
    </source>
</evidence>
<evidence type="ECO:0000256" key="7">
    <source>
        <dbReference type="SAM" id="MobiDB-lite"/>
    </source>
</evidence>
<evidence type="ECO:0000256" key="5">
    <source>
        <dbReference type="ARBA" id="ARBA00023242"/>
    </source>
</evidence>
<evidence type="ECO:0000256" key="6">
    <source>
        <dbReference type="SAM" id="Coils"/>
    </source>
</evidence>
<feature type="domain" description="BZIP" evidence="8">
    <location>
        <begin position="81"/>
        <end position="131"/>
    </location>
</feature>
<dbReference type="GO" id="GO:0003677">
    <property type="term" value="F:DNA binding"/>
    <property type="evidence" value="ECO:0007669"/>
    <property type="project" value="UniProtKB-KW"/>
</dbReference>
<dbReference type="PANTHER" id="PTHR15284:SF0">
    <property type="entry name" value="GH23983P"/>
    <property type="match status" value="1"/>
</dbReference>
<evidence type="ECO:0000256" key="3">
    <source>
        <dbReference type="ARBA" id="ARBA00023125"/>
    </source>
</evidence>
<evidence type="ECO:0000313" key="10">
    <source>
        <dbReference type="EMBL" id="CAF1683189.1"/>
    </source>
</evidence>
<dbReference type="PROSITE" id="PS50217">
    <property type="entry name" value="BZIP"/>
    <property type="match status" value="1"/>
</dbReference>
<dbReference type="Gene3D" id="1.20.5.170">
    <property type="match status" value="1"/>
</dbReference>
<keyword evidence="3" id="KW-0238">DNA-binding</keyword>
<feature type="compositionally biased region" description="Polar residues" evidence="7">
    <location>
        <begin position="14"/>
        <end position="30"/>
    </location>
</feature>
<comment type="caution">
    <text evidence="10">The sequence shown here is derived from an EMBL/GenBank/DDBJ whole genome shotgun (WGS) entry which is preliminary data.</text>
</comment>
<name>A0A816H9E9_ADIRI</name>
<evidence type="ECO:0000259" key="8">
    <source>
        <dbReference type="PROSITE" id="PS50217"/>
    </source>
</evidence>
<dbReference type="GO" id="GO:0007623">
    <property type="term" value="P:circadian rhythm"/>
    <property type="evidence" value="ECO:0007669"/>
    <property type="project" value="TreeGrafter"/>
</dbReference>
<accession>A0A816H9E9</accession>
<dbReference type="Pfam" id="PF07716">
    <property type="entry name" value="bZIP_2"/>
    <property type="match status" value="1"/>
</dbReference>
<reference evidence="10" key="1">
    <citation type="submission" date="2021-02" db="EMBL/GenBank/DDBJ databases">
        <authorList>
            <person name="Nowell W R."/>
        </authorList>
    </citation>
    <scope>NUCLEOTIDE SEQUENCE</scope>
</reference>
<dbReference type="GO" id="GO:0003700">
    <property type="term" value="F:DNA-binding transcription factor activity"/>
    <property type="evidence" value="ECO:0007669"/>
    <property type="project" value="InterPro"/>
</dbReference>
<dbReference type="SUPFAM" id="SSF57959">
    <property type="entry name" value="Leucine zipper domain"/>
    <property type="match status" value="1"/>
</dbReference>
<dbReference type="Proteomes" id="UP000663828">
    <property type="component" value="Unassembled WGS sequence"/>
</dbReference>
<dbReference type="SMART" id="SM00338">
    <property type="entry name" value="BRLZ"/>
    <property type="match status" value="1"/>
</dbReference>
<dbReference type="OrthoDB" id="6151507at2759"/>